<dbReference type="KEGG" id="rsin:B6N60_03992"/>
<dbReference type="EMBL" id="CP021056">
    <property type="protein sequence ID" value="QXE25278.1"/>
    <property type="molecule type" value="Genomic_DNA"/>
</dbReference>
<dbReference type="AlphaFoldDB" id="A0A975TAL8"/>
<organism evidence="1 2">
    <name type="scientific">Richelia sinica FACHB-800</name>
    <dbReference type="NCBI Taxonomy" id="1357546"/>
    <lineage>
        <taxon>Bacteria</taxon>
        <taxon>Bacillati</taxon>
        <taxon>Cyanobacteriota</taxon>
        <taxon>Cyanophyceae</taxon>
        <taxon>Nostocales</taxon>
        <taxon>Nostocaceae</taxon>
        <taxon>Richelia</taxon>
    </lineage>
</organism>
<sequence>MYSKGLKLIYLTLDNQLKIKHQTIDVEDIFGVNPLSPNLFFAFESDFVPYRKLVIGKLPRVDLVTQDISYNESCLRCMEIKLTALPDNSTYRLTDDKYGCEIVVRPDTIVYLAVSIASHFQNTRNKLLNYIDPVCSEINDWTNIRSILPLISSIVDCLDNLFCDYIDIQSPLVIQPVWKTLGKTSKLYHNCLDIFVWSNLGFTRLFFDIAKRLAKTGEEGINRPMRSVVWLCKMLYEFALNGKISHKFIIDNLTYNTKNDKAFALSGTNTHVYMVCNELIQPRITKEEIRNIIIGNGQNFLSPERRFDAIILSNPEIFDYTLKSI</sequence>
<gene>
    <name evidence="1" type="ORF">B6N60_03992</name>
</gene>
<accession>A0A975TAL8</accession>
<dbReference type="Proteomes" id="UP000683511">
    <property type="component" value="Chromosome"/>
</dbReference>
<dbReference type="InterPro" id="IPR019044">
    <property type="entry name" value="Restrct_endonuc_II_HindVP"/>
</dbReference>
<name>A0A975TAL8_9NOST</name>
<dbReference type="GO" id="GO:0009307">
    <property type="term" value="P:DNA restriction-modification system"/>
    <property type="evidence" value="ECO:0007669"/>
    <property type="project" value="InterPro"/>
</dbReference>
<dbReference type="REBASE" id="513555">
    <property type="entry name" value="Rsi800ORF3991P"/>
</dbReference>
<dbReference type="Pfam" id="PF09519">
    <property type="entry name" value="RE_HindVP"/>
    <property type="match status" value="1"/>
</dbReference>
<dbReference type="GO" id="GO:0009036">
    <property type="term" value="F:type II site-specific deoxyribonuclease activity"/>
    <property type="evidence" value="ECO:0007669"/>
    <property type="project" value="InterPro"/>
</dbReference>
<dbReference type="GO" id="GO:0003677">
    <property type="term" value="F:DNA binding"/>
    <property type="evidence" value="ECO:0007669"/>
    <property type="project" value="InterPro"/>
</dbReference>
<evidence type="ECO:0000313" key="1">
    <source>
        <dbReference type="EMBL" id="QXE25278.1"/>
    </source>
</evidence>
<reference evidence="1" key="1">
    <citation type="submission" date="2017-04" db="EMBL/GenBank/DDBJ databases">
        <title>Genome deletions in a multicellular cyanobacterial endosymbiont for morphological adaptation in marine diatoms.</title>
        <authorList>
            <person name="Wang Y."/>
            <person name="Gao H."/>
            <person name="Li R."/>
            <person name="Xu X."/>
        </authorList>
    </citation>
    <scope>NUCLEOTIDE SEQUENCE</scope>
    <source>
        <strain evidence="1">FACHB 800</strain>
    </source>
</reference>
<protein>
    <submittedName>
        <fullName evidence="1">Type II restriction enzyme HgiDI</fullName>
    </submittedName>
</protein>
<proteinExistence type="predicted"/>
<keyword evidence="2" id="KW-1185">Reference proteome</keyword>
<evidence type="ECO:0000313" key="2">
    <source>
        <dbReference type="Proteomes" id="UP000683511"/>
    </source>
</evidence>